<dbReference type="EMBL" id="KE504191">
    <property type="protein sequence ID" value="EPS96277.1"/>
    <property type="molecule type" value="Genomic_DNA"/>
</dbReference>
<dbReference type="HOGENOM" id="CLU_124232_0_0_1"/>
<protein>
    <submittedName>
        <fullName evidence="1">Uncharacterized protein</fullName>
    </submittedName>
</protein>
<organism evidence="1 2">
    <name type="scientific">Fomitopsis schrenkii</name>
    <name type="common">Brown rot fungus</name>
    <dbReference type="NCBI Taxonomy" id="2126942"/>
    <lineage>
        <taxon>Eukaryota</taxon>
        <taxon>Fungi</taxon>
        <taxon>Dikarya</taxon>
        <taxon>Basidiomycota</taxon>
        <taxon>Agaricomycotina</taxon>
        <taxon>Agaricomycetes</taxon>
        <taxon>Polyporales</taxon>
        <taxon>Fomitopsis</taxon>
    </lineage>
</organism>
<proteinExistence type="predicted"/>
<dbReference type="InParanoid" id="S8DUL8"/>
<dbReference type="OrthoDB" id="2737573at2759"/>
<keyword evidence="2" id="KW-1185">Reference proteome</keyword>
<dbReference type="AlphaFoldDB" id="S8DUL8"/>
<accession>S8DUL8</accession>
<sequence length="219" mass="25856">MKRDWTEESIREWIERRDAYRERWGVPPLAALRDSDDPQDRADYKTALALERATLLERLHKYYTLTLAWPIEKHPVDPYPAPFAGTLYLPLNYRQAGGVKKVKVNKGDDLNLIVFGFYEEKVPGTYPGQNFVSADGLIRRRSEYLGPSPHVAEYRFHEDRQEIFVEWWDAYLKVKWINDATWRIDVYFEERVQGWVSELRGDYARNLDLFDYAGTESGK</sequence>
<evidence type="ECO:0000313" key="2">
    <source>
        <dbReference type="Proteomes" id="UP000015241"/>
    </source>
</evidence>
<reference evidence="1 2" key="1">
    <citation type="journal article" date="2012" name="Science">
        <title>The Paleozoic origin of enzymatic lignin decomposition reconstructed from 31 fungal genomes.</title>
        <authorList>
            <person name="Floudas D."/>
            <person name="Binder M."/>
            <person name="Riley R."/>
            <person name="Barry K."/>
            <person name="Blanchette R.A."/>
            <person name="Henrissat B."/>
            <person name="Martinez A.T."/>
            <person name="Otillar R."/>
            <person name="Spatafora J.W."/>
            <person name="Yadav J.S."/>
            <person name="Aerts A."/>
            <person name="Benoit I."/>
            <person name="Boyd A."/>
            <person name="Carlson A."/>
            <person name="Copeland A."/>
            <person name="Coutinho P.M."/>
            <person name="de Vries R.P."/>
            <person name="Ferreira P."/>
            <person name="Findley K."/>
            <person name="Foster B."/>
            <person name="Gaskell J."/>
            <person name="Glotzer D."/>
            <person name="Gorecki P."/>
            <person name="Heitman J."/>
            <person name="Hesse C."/>
            <person name="Hori C."/>
            <person name="Igarashi K."/>
            <person name="Jurgens J.A."/>
            <person name="Kallen N."/>
            <person name="Kersten P."/>
            <person name="Kohler A."/>
            <person name="Kuees U."/>
            <person name="Kumar T.K.A."/>
            <person name="Kuo A."/>
            <person name="LaButti K."/>
            <person name="Larrondo L.F."/>
            <person name="Lindquist E."/>
            <person name="Ling A."/>
            <person name="Lombard V."/>
            <person name="Lucas S."/>
            <person name="Lundell T."/>
            <person name="Martin R."/>
            <person name="McLaughlin D.J."/>
            <person name="Morgenstern I."/>
            <person name="Morin E."/>
            <person name="Murat C."/>
            <person name="Nagy L.G."/>
            <person name="Nolan M."/>
            <person name="Ohm R.A."/>
            <person name="Patyshakuliyeva A."/>
            <person name="Rokas A."/>
            <person name="Ruiz-Duenas F.J."/>
            <person name="Sabat G."/>
            <person name="Salamov A."/>
            <person name="Samejima M."/>
            <person name="Schmutz J."/>
            <person name="Slot J.C."/>
            <person name="St John F."/>
            <person name="Stenlid J."/>
            <person name="Sun H."/>
            <person name="Sun S."/>
            <person name="Syed K."/>
            <person name="Tsang A."/>
            <person name="Wiebenga A."/>
            <person name="Young D."/>
            <person name="Pisabarro A."/>
            <person name="Eastwood D.C."/>
            <person name="Martin F."/>
            <person name="Cullen D."/>
            <person name="Grigoriev I.V."/>
            <person name="Hibbett D.S."/>
        </authorList>
    </citation>
    <scope>NUCLEOTIDE SEQUENCE</scope>
    <source>
        <strain evidence="2">FP-58527</strain>
    </source>
</reference>
<dbReference type="Proteomes" id="UP000015241">
    <property type="component" value="Unassembled WGS sequence"/>
</dbReference>
<gene>
    <name evidence="1" type="ORF">FOMPIDRAFT_1130794</name>
</gene>
<dbReference type="STRING" id="743788.S8DUL8"/>
<evidence type="ECO:0000313" key="1">
    <source>
        <dbReference type="EMBL" id="EPS96277.1"/>
    </source>
</evidence>
<name>S8DUL8_FOMSC</name>
<dbReference type="eggNOG" id="ENOG502R1BK">
    <property type="taxonomic scope" value="Eukaryota"/>
</dbReference>